<keyword evidence="3" id="KW-1185">Reference proteome</keyword>
<name>A0A6A6IVR4_9PLEO</name>
<organism evidence="2 3">
    <name type="scientific">Trematosphaeria pertusa</name>
    <dbReference type="NCBI Taxonomy" id="390896"/>
    <lineage>
        <taxon>Eukaryota</taxon>
        <taxon>Fungi</taxon>
        <taxon>Dikarya</taxon>
        <taxon>Ascomycota</taxon>
        <taxon>Pezizomycotina</taxon>
        <taxon>Dothideomycetes</taxon>
        <taxon>Pleosporomycetidae</taxon>
        <taxon>Pleosporales</taxon>
        <taxon>Massarineae</taxon>
        <taxon>Trematosphaeriaceae</taxon>
        <taxon>Trematosphaeria</taxon>
    </lineage>
</organism>
<dbReference type="EMBL" id="ML987190">
    <property type="protein sequence ID" value="KAF2254167.1"/>
    <property type="molecule type" value="Genomic_DNA"/>
</dbReference>
<feature type="compositionally biased region" description="Polar residues" evidence="1">
    <location>
        <begin position="1"/>
        <end position="11"/>
    </location>
</feature>
<accession>A0A6A6IVR4</accession>
<dbReference type="GeneID" id="54587863"/>
<evidence type="ECO:0000313" key="2">
    <source>
        <dbReference type="EMBL" id="KAF2254167.1"/>
    </source>
</evidence>
<reference evidence="2" key="1">
    <citation type="journal article" date="2020" name="Stud. Mycol.">
        <title>101 Dothideomycetes genomes: a test case for predicting lifestyles and emergence of pathogens.</title>
        <authorList>
            <person name="Haridas S."/>
            <person name="Albert R."/>
            <person name="Binder M."/>
            <person name="Bloem J."/>
            <person name="Labutti K."/>
            <person name="Salamov A."/>
            <person name="Andreopoulos B."/>
            <person name="Baker S."/>
            <person name="Barry K."/>
            <person name="Bills G."/>
            <person name="Bluhm B."/>
            <person name="Cannon C."/>
            <person name="Castanera R."/>
            <person name="Culley D."/>
            <person name="Daum C."/>
            <person name="Ezra D."/>
            <person name="Gonzalez J."/>
            <person name="Henrissat B."/>
            <person name="Kuo A."/>
            <person name="Liang C."/>
            <person name="Lipzen A."/>
            <person name="Lutzoni F."/>
            <person name="Magnuson J."/>
            <person name="Mondo S."/>
            <person name="Nolan M."/>
            <person name="Ohm R."/>
            <person name="Pangilinan J."/>
            <person name="Park H.-J."/>
            <person name="Ramirez L."/>
            <person name="Alfaro M."/>
            <person name="Sun H."/>
            <person name="Tritt A."/>
            <person name="Yoshinaga Y."/>
            <person name="Zwiers L.-H."/>
            <person name="Turgeon B."/>
            <person name="Goodwin S."/>
            <person name="Spatafora J."/>
            <person name="Crous P."/>
            <person name="Grigoriev I."/>
        </authorList>
    </citation>
    <scope>NUCLEOTIDE SEQUENCE</scope>
    <source>
        <strain evidence="2">CBS 122368</strain>
    </source>
</reference>
<dbReference type="OrthoDB" id="3782625at2759"/>
<dbReference type="RefSeq" id="XP_033689171.1">
    <property type="nucleotide sequence ID" value="XM_033834533.1"/>
</dbReference>
<evidence type="ECO:0000256" key="1">
    <source>
        <dbReference type="SAM" id="MobiDB-lite"/>
    </source>
</evidence>
<dbReference type="AlphaFoldDB" id="A0A6A6IVR4"/>
<dbReference type="Proteomes" id="UP000800094">
    <property type="component" value="Unassembled WGS sequence"/>
</dbReference>
<gene>
    <name evidence="2" type="ORF">BU26DRAFT_582667</name>
</gene>
<evidence type="ECO:0000313" key="3">
    <source>
        <dbReference type="Proteomes" id="UP000800094"/>
    </source>
</evidence>
<protein>
    <submittedName>
        <fullName evidence="2">Uncharacterized protein</fullName>
    </submittedName>
</protein>
<feature type="region of interest" description="Disordered" evidence="1">
    <location>
        <begin position="1"/>
        <end position="20"/>
    </location>
</feature>
<proteinExistence type="predicted"/>
<sequence>MSTTEPPTTKRTQAKRASRAEPVEDLISKFYATVDKVTCQKDLKTHERTKVEKAFAVLNEQQDTAPAYQKKRDYVRYLRELYDAGDLKLVMLCVLALGSYRMSQLGLEVRTGFRKEVDLHRDKWDTPLIQSLAQNCCAVGLITATKTCRLAETVRTHTATAQLHDKFSIVHEAQIDTLESIIGRFLFTSVRLSYKRRGEELQARATGAAGLHLPNREYEDVTVMVWVLPSVGGCILEVNEFSVEALRGLLGDYLFEAMEASKCRKAEEMSRGCCLPHHCIFSSSRACELTKL</sequence>